<dbReference type="Proteomes" id="UP000294829">
    <property type="component" value="Unassembled WGS sequence"/>
</dbReference>
<keyword evidence="2" id="KW-1185">Reference proteome</keyword>
<dbReference type="RefSeq" id="WP_133331416.1">
    <property type="nucleotide sequence ID" value="NZ_SMYL01000023.1"/>
</dbReference>
<evidence type="ECO:0008006" key="3">
    <source>
        <dbReference type="Google" id="ProtNLM"/>
    </source>
</evidence>
<gene>
    <name evidence="1" type="ORF">E2I14_18775</name>
</gene>
<accession>A0A4R5VNG2</accession>
<protein>
    <recommendedName>
        <fullName evidence="3">Peptidase C39-like domain-containing protein</fullName>
    </recommendedName>
</protein>
<reference evidence="1 2" key="1">
    <citation type="submission" date="2019-03" db="EMBL/GenBank/DDBJ databases">
        <title>Sapientia aquatica gen. nov., sp. nov., isolated from a crater lake.</title>
        <authorList>
            <person name="Felfoldi T."/>
            <person name="Szabo A."/>
            <person name="Toth E."/>
            <person name="Schumann P."/>
            <person name="Keki Z."/>
            <person name="Marialigeti K."/>
            <person name="Mathe I."/>
        </authorList>
    </citation>
    <scope>NUCLEOTIDE SEQUENCE [LARGE SCALE GENOMIC DNA]</scope>
    <source>
        <strain evidence="1 2">SA-152</strain>
    </source>
</reference>
<evidence type="ECO:0000313" key="1">
    <source>
        <dbReference type="EMBL" id="TDK59575.1"/>
    </source>
</evidence>
<organism evidence="1 2">
    <name type="scientific">Sapientia aquatica</name>
    <dbReference type="NCBI Taxonomy" id="1549640"/>
    <lineage>
        <taxon>Bacteria</taxon>
        <taxon>Pseudomonadati</taxon>
        <taxon>Pseudomonadota</taxon>
        <taxon>Betaproteobacteria</taxon>
        <taxon>Burkholderiales</taxon>
        <taxon>Oxalobacteraceae</taxon>
        <taxon>Sapientia</taxon>
    </lineage>
</organism>
<proteinExistence type="predicted"/>
<dbReference type="AlphaFoldDB" id="A0A4R5VNG2"/>
<dbReference type="SUPFAM" id="SSF54001">
    <property type="entry name" value="Cysteine proteinases"/>
    <property type="match status" value="1"/>
</dbReference>
<name>A0A4R5VNG2_9BURK</name>
<dbReference type="EMBL" id="SMYL01000023">
    <property type="protein sequence ID" value="TDK59575.1"/>
    <property type="molecule type" value="Genomic_DNA"/>
</dbReference>
<comment type="caution">
    <text evidence="1">The sequence shown here is derived from an EMBL/GenBank/DDBJ whole genome shotgun (WGS) entry which is preliminary data.</text>
</comment>
<dbReference type="OrthoDB" id="4547474at2"/>
<sequence>MKRNTASVVRQFKKALPQFPAGLNQYHSYVKPTAKLPKAPPSLDTYTKIKRWPLDGNAYYGDCTMAAAAHAIHLWNVITHESNPVPLTSEVVREYRKFAKTPQAGLIEANVLKTWHRGGLWGHRILGYTPINVHNIAMIKQAAYLYGLVYVGVQLTKSAEKQYKQRKPWALVRDWKTEIPLGGHAIPIVGYDRDCFYGFIRLSCGSLKSDKGQARHNGNIRRS</sequence>
<dbReference type="InterPro" id="IPR038765">
    <property type="entry name" value="Papain-like_cys_pep_sf"/>
</dbReference>
<evidence type="ECO:0000313" key="2">
    <source>
        <dbReference type="Proteomes" id="UP000294829"/>
    </source>
</evidence>
<dbReference type="Gene3D" id="3.90.70.10">
    <property type="entry name" value="Cysteine proteinases"/>
    <property type="match status" value="1"/>
</dbReference>